<reference evidence="1" key="1">
    <citation type="submission" date="2012-08" db="EMBL/GenBank/DDBJ databases">
        <title>Comparative genomics of metastatic and non-metastatic Leishmania guyanensis provides insights into polygenic factors involved in Leishmania RNA virus infection.</title>
        <authorList>
            <person name="Smith D."/>
            <person name="Hertz-Fowler C."/>
            <person name="Martin R."/>
            <person name="Dickens N."/>
            <person name="Fasel N."/>
            <person name="Falquet L."/>
            <person name="Beverley S."/>
            <person name="Zangger H."/>
            <person name="Calderon-Copete S."/>
            <person name="Mottram J."/>
            <person name="Xenarios I."/>
        </authorList>
    </citation>
    <scope>NUCLEOTIDE SEQUENCE</scope>
    <source>
        <strain evidence="1">MHOM/BR/75/M4147/SSU:IR2SAT-LUC</strain>
    </source>
</reference>
<dbReference type="EMBL" id="CALQ01000829">
    <property type="protein sequence ID" value="CCM15408.1"/>
    <property type="molecule type" value="Genomic_DNA"/>
</dbReference>
<accession>A0A1E1IW57</accession>
<name>A0A1E1IW57_LEIGU</name>
<dbReference type="CDD" id="cd23745">
    <property type="entry name" value="RESC17_18-like"/>
    <property type="match status" value="1"/>
</dbReference>
<gene>
    <name evidence="1" type="primary">LgM4147LRVhigh.21.01000.00090</name>
    <name evidence="1" type="ORF">BN36_2129110</name>
</gene>
<protein>
    <submittedName>
        <fullName evidence="1">Uncharacterized protein</fullName>
    </submittedName>
</protein>
<proteinExistence type="predicted"/>
<evidence type="ECO:0000313" key="1">
    <source>
        <dbReference type="EMBL" id="CCM15408.1"/>
    </source>
</evidence>
<organism evidence="1">
    <name type="scientific">Leishmania guyanensis</name>
    <dbReference type="NCBI Taxonomy" id="5670"/>
    <lineage>
        <taxon>Eukaryota</taxon>
        <taxon>Discoba</taxon>
        <taxon>Euglenozoa</taxon>
        <taxon>Kinetoplastea</taxon>
        <taxon>Metakinetoplastina</taxon>
        <taxon>Trypanosomatida</taxon>
        <taxon>Trypanosomatidae</taxon>
        <taxon>Leishmaniinae</taxon>
        <taxon>Leishmania</taxon>
        <taxon>Leishmania guyanensis species complex</taxon>
    </lineage>
</organism>
<sequence>MNDMLLRVTGHTQEMLRLLHLAAGHAAVPVEKMEDTFERHFGFVETRGTSTGSERVASTTAAAWRTAVWRTLQLHCYFTQIVVESRGGGNAKNYVLSVVPLDWAAALRRVAAGIPYEGWTEKELIARLRSSWPILEKYAPMWSTGYSDVNSFAQLVYRHFSSIVTVTRSAVTDEVLYHRTGHNSVSVTWQASPDASAKPQALAGAPEASEACAAVQHALHTLGRGHQLPVWTDVDQVAPLLSVQSGLADGRPSTWQEAFAKDAELRGAFHLEGYVRVRAIENHQRFMAIVDCTSVSTAEVKALLRQHPVRGGGVSVKLLLRDDMAPESHEAYVRTCTDAAGSSTLVEGVLVDALLEPKHLLAALLETAATDMERNVGGAAVVQPVESTTVAANTDFEASEEGSASLPFSLSTAMRVMVLCGAASREAFAGVVEEARSSKVAITLLTPEALQQA</sequence>
<dbReference type="AlphaFoldDB" id="A0A1E1IW57"/>